<dbReference type="RefSeq" id="WP_048193479.1">
    <property type="nucleotide sequence ID" value="NZ_CAAGSM010000002.1"/>
</dbReference>
<organism evidence="1 2">
    <name type="scientific">Methanococcoides methylutens</name>
    <dbReference type="NCBI Taxonomy" id="2226"/>
    <lineage>
        <taxon>Archaea</taxon>
        <taxon>Methanobacteriati</taxon>
        <taxon>Methanobacteriota</taxon>
        <taxon>Stenosarchaea group</taxon>
        <taxon>Methanomicrobia</taxon>
        <taxon>Methanosarcinales</taxon>
        <taxon>Methanosarcinaceae</taxon>
        <taxon>Methanococcoides</taxon>
    </lineage>
</organism>
<name>A0A099T1M1_METMT</name>
<protein>
    <submittedName>
        <fullName evidence="1">Uncharacterized protein</fullName>
    </submittedName>
</protein>
<evidence type="ECO:0000313" key="2">
    <source>
        <dbReference type="Proteomes" id="UP000029859"/>
    </source>
</evidence>
<dbReference type="EMBL" id="JRHO01000009">
    <property type="protein sequence ID" value="KGK99055.1"/>
    <property type="molecule type" value="Genomic_DNA"/>
</dbReference>
<comment type="caution">
    <text evidence="1">The sequence shown here is derived from an EMBL/GenBank/DDBJ whole genome shotgun (WGS) entry which is preliminary data.</text>
</comment>
<dbReference type="AlphaFoldDB" id="A0A099T1M1"/>
<dbReference type="OrthoDB" id="146009at2157"/>
<gene>
    <name evidence="1" type="ORF">LI82_03210</name>
</gene>
<evidence type="ECO:0000313" key="1">
    <source>
        <dbReference type="EMBL" id="KGK99055.1"/>
    </source>
</evidence>
<reference evidence="1 2" key="1">
    <citation type="submission" date="2014-09" db="EMBL/GenBank/DDBJ databases">
        <title>Draft genome sequence of an obligately methylotrophic methanogen, Methanococcoides methylutens, isolated from marine sediment.</title>
        <authorList>
            <person name="Guan Y."/>
            <person name="Ngugi D.K."/>
            <person name="Blom J."/>
            <person name="Ali S."/>
            <person name="Ferry J.G."/>
            <person name="Stingl U."/>
        </authorList>
    </citation>
    <scope>NUCLEOTIDE SEQUENCE [LARGE SCALE GENOMIC DNA]</scope>
    <source>
        <strain evidence="1 2">DSM 2657</strain>
    </source>
</reference>
<accession>A0A099T1M1</accession>
<sequence length="104" mass="11520">MRINLEPIGIIKKAGKYSEVLIYSEFEQVVKNLVSKVGKNPVCGQELLIVHKNGKGDDVHQVEVTKTTVLDRVGNILKVGKINAHDDSVIDVRIDVNEDFSGHN</sequence>
<dbReference type="Proteomes" id="UP000029859">
    <property type="component" value="Unassembled WGS sequence"/>
</dbReference>
<keyword evidence="2" id="KW-1185">Reference proteome</keyword>
<proteinExistence type="predicted"/>